<protein>
    <submittedName>
        <fullName evidence="3">E3 ubiquitin-protein ligase listerin</fullName>
    </submittedName>
</protein>
<dbReference type="EMBL" id="UZAJ01017263">
    <property type="protein sequence ID" value="VDO78581.1"/>
    <property type="molecule type" value="Genomic_DNA"/>
</dbReference>
<evidence type="ECO:0000313" key="1">
    <source>
        <dbReference type="EMBL" id="VDO78581.1"/>
    </source>
</evidence>
<dbReference type="WBParaSite" id="OFLC_0001170201-mRNA-1">
    <property type="protein sequence ID" value="OFLC_0001170201-mRNA-1"/>
    <property type="gene ID" value="OFLC_0001170201"/>
</dbReference>
<accession>A0A183HW40</accession>
<dbReference type="AlphaFoldDB" id="A0A183HW40"/>
<name>A0A183HW40_9BILA</name>
<keyword evidence="2" id="KW-1185">Reference proteome</keyword>
<evidence type="ECO:0000313" key="2">
    <source>
        <dbReference type="Proteomes" id="UP000267606"/>
    </source>
</evidence>
<gene>
    <name evidence="1" type="ORF">OFLC_LOCUS11709</name>
</gene>
<dbReference type="STRING" id="387005.A0A183HW40"/>
<proteinExistence type="predicted"/>
<dbReference type="Proteomes" id="UP000267606">
    <property type="component" value="Unassembled WGS sequence"/>
</dbReference>
<sequence>MKRTQRDSNHRTEKSGPLDVRVIDSRFVSLQNFAVRLIGWLTNQTRHIPALAFTVCEILLNEKIELESDESTDEIDQTLMAHIMRRDSALWKGFFFLCLVFENL</sequence>
<organism evidence="3">
    <name type="scientific">Onchocerca flexuosa</name>
    <dbReference type="NCBI Taxonomy" id="387005"/>
    <lineage>
        <taxon>Eukaryota</taxon>
        <taxon>Metazoa</taxon>
        <taxon>Ecdysozoa</taxon>
        <taxon>Nematoda</taxon>
        <taxon>Chromadorea</taxon>
        <taxon>Rhabditida</taxon>
        <taxon>Spirurina</taxon>
        <taxon>Spiruromorpha</taxon>
        <taxon>Filarioidea</taxon>
        <taxon>Onchocercidae</taxon>
        <taxon>Onchocerca</taxon>
    </lineage>
</organism>
<evidence type="ECO:0000313" key="3">
    <source>
        <dbReference type="WBParaSite" id="OFLC_0001170201-mRNA-1"/>
    </source>
</evidence>
<reference evidence="3" key="1">
    <citation type="submission" date="2016-06" db="UniProtKB">
        <authorList>
            <consortium name="WormBaseParasite"/>
        </authorList>
    </citation>
    <scope>IDENTIFICATION</scope>
</reference>
<reference evidence="1 2" key="2">
    <citation type="submission" date="2018-11" db="EMBL/GenBank/DDBJ databases">
        <authorList>
            <consortium name="Pathogen Informatics"/>
        </authorList>
    </citation>
    <scope>NUCLEOTIDE SEQUENCE [LARGE SCALE GENOMIC DNA]</scope>
</reference>